<keyword evidence="6 12" id="KW-1005">Bacterial flagellum biogenesis</keyword>
<sequence>MLLGALALAMGGTAIAQQQGITLPSVGIQIGQADSPQQVSTTLQLLFLLTVLSLAPAILVMVTSFTRIIVVLGLLRQALGTQQMPPNQVLIGLGLFLTFFIMAPTYTEVNEQALQPYLNKQIGHEEAFGRALVPVRDFMFHHTREKDLGLFVHLSKINPPRNPNDVPTYVLIPAFMISELKTAFQIGFLIFIPFLIIDMVIASALMSMGMLMLPPIFISLPFKIVLFVLADGWFLVVGSLMRSFA</sequence>
<feature type="transmembrane region" description="Helical" evidence="12">
    <location>
        <begin position="220"/>
        <end position="241"/>
    </location>
</feature>
<evidence type="ECO:0000256" key="9">
    <source>
        <dbReference type="ARBA" id="ARBA00023136"/>
    </source>
</evidence>
<evidence type="ECO:0000256" key="7">
    <source>
        <dbReference type="ARBA" id="ARBA00022927"/>
    </source>
</evidence>
<feature type="transmembrane region" description="Helical" evidence="12">
    <location>
        <begin position="87"/>
        <end position="106"/>
    </location>
</feature>
<dbReference type="GO" id="GO:0009425">
    <property type="term" value="C:bacterial-type flagellum basal body"/>
    <property type="evidence" value="ECO:0007669"/>
    <property type="project" value="UniProtKB-SubCell"/>
</dbReference>
<comment type="subcellular location">
    <subcellularLocation>
        <location evidence="12">Cell membrane</location>
        <topology evidence="12">Multi-pass membrane protein</topology>
    </subcellularLocation>
    <subcellularLocation>
        <location evidence="12">Bacterial flagellum basal body</location>
    </subcellularLocation>
</comment>
<keyword evidence="13" id="KW-0282">Flagellum</keyword>
<dbReference type="NCBIfam" id="NF009438">
    <property type="entry name" value="PRK12797.1"/>
    <property type="match status" value="1"/>
</dbReference>
<keyword evidence="11 12" id="KW-1006">Bacterial flagellum protein export</keyword>
<dbReference type="GO" id="GO:0044781">
    <property type="term" value="P:bacterial-type flagellum organization"/>
    <property type="evidence" value="ECO:0007669"/>
    <property type="project" value="UniProtKB-UniRule"/>
</dbReference>
<name>A0A3A4NIL7_ABYX5</name>
<comment type="function">
    <text evidence="12">Plays a role in the flagellum-specific transport system.</text>
</comment>
<dbReference type="Pfam" id="PF00813">
    <property type="entry name" value="FliP"/>
    <property type="match status" value="1"/>
</dbReference>
<evidence type="ECO:0000313" key="13">
    <source>
        <dbReference type="EMBL" id="RJP15014.1"/>
    </source>
</evidence>
<feature type="transmembrane region" description="Helical" evidence="12">
    <location>
        <begin position="45"/>
        <end position="75"/>
    </location>
</feature>
<dbReference type="PRINTS" id="PR00951">
    <property type="entry name" value="FLGBIOSNFLIP"/>
</dbReference>
<comment type="similarity">
    <text evidence="1 12">Belongs to the FliP/MopC/SpaP family.</text>
</comment>
<evidence type="ECO:0000256" key="4">
    <source>
        <dbReference type="ARBA" id="ARBA00022475"/>
    </source>
</evidence>
<keyword evidence="9 12" id="KW-0472">Membrane</keyword>
<dbReference type="InterPro" id="IPR005838">
    <property type="entry name" value="T3SS_IM_P"/>
</dbReference>
<feature type="transmembrane region" description="Helical" evidence="12">
    <location>
        <begin position="183"/>
        <end position="208"/>
    </location>
</feature>
<evidence type="ECO:0000256" key="10">
    <source>
        <dbReference type="ARBA" id="ARBA00023143"/>
    </source>
</evidence>
<keyword evidence="4 12" id="KW-1003">Cell membrane</keyword>
<reference evidence="13 14" key="1">
    <citation type="journal article" date="2017" name="ISME J.">
        <title>Energy and carbon metabolisms in a deep terrestrial subsurface fluid microbial community.</title>
        <authorList>
            <person name="Momper L."/>
            <person name="Jungbluth S.P."/>
            <person name="Lee M.D."/>
            <person name="Amend J.P."/>
        </authorList>
    </citation>
    <scope>NUCLEOTIDE SEQUENCE [LARGE SCALE GENOMIC DNA]</scope>
    <source>
        <strain evidence="13">SURF_5</strain>
    </source>
</reference>
<evidence type="ECO:0000256" key="3">
    <source>
        <dbReference type="ARBA" id="ARBA00022448"/>
    </source>
</evidence>
<dbReference type="AlphaFoldDB" id="A0A3A4NIL7"/>
<dbReference type="GO" id="GO:0005886">
    <property type="term" value="C:plasma membrane"/>
    <property type="evidence" value="ECO:0007669"/>
    <property type="project" value="UniProtKB-SubCell"/>
</dbReference>
<dbReference type="PANTHER" id="PTHR30587">
    <property type="entry name" value="FLAGELLAR BIOSYNTHETIC PROTEIN FLIP"/>
    <property type="match status" value="1"/>
</dbReference>
<comment type="caution">
    <text evidence="13">The sequence shown here is derived from an EMBL/GenBank/DDBJ whole genome shotgun (WGS) entry which is preliminary data.</text>
</comment>
<dbReference type="EMBL" id="QZKU01000139">
    <property type="protein sequence ID" value="RJP15014.1"/>
    <property type="molecule type" value="Genomic_DNA"/>
</dbReference>
<keyword evidence="13" id="KW-0966">Cell projection</keyword>
<accession>A0A3A4NIL7</accession>
<dbReference type="PRINTS" id="PR01302">
    <property type="entry name" value="TYPE3IMPPROT"/>
</dbReference>
<dbReference type="PROSITE" id="PS01061">
    <property type="entry name" value="FLIP_2"/>
    <property type="match status" value="1"/>
</dbReference>
<keyword evidence="5 12" id="KW-0812">Transmembrane</keyword>
<dbReference type="NCBIfam" id="TIGR01103">
    <property type="entry name" value="fliP"/>
    <property type="match status" value="1"/>
</dbReference>
<evidence type="ECO:0000256" key="6">
    <source>
        <dbReference type="ARBA" id="ARBA00022795"/>
    </source>
</evidence>
<keyword evidence="7 12" id="KW-0653">Protein transport</keyword>
<keyword evidence="8 12" id="KW-1133">Transmembrane helix</keyword>
<keyword evidence="10" id="KW-0975">Bacterial flagellum</keyword>
<evidence type="ECO:0000313" key="14">
    <source>
        <dbReference type="Proteomes" id="UP000265882"/>
    </source>
</evidence>
<dbReference type="InterPro" id="IPR005837">
    <property type="entry name" value="FliP"/>
</dbReference>
<evidence type="ECO:0000256" key="2">
    <source>
        <dbReference type="ARBA" id="ARBA00021714"/>
    </source>
</evidence>
<dbReference type="Proteomes" id="UP000265882">
    <property type="component" value="Unassembled WGS sequence"/>
</dbReference>
<dbReference type="PANTHER" id="PTHR30587:SF0">
    <property type="entry name" value="FLAGELLAR BIOSYNTHETIC PROTEIN FLIP"/>
    <property type="match status" value="1"/>
</dbReference>
<evidence type="ECO:0000256" key="11">
    <source>
        <dbReference type="ARBA" id="ARBA00023225"/>
    </source>
</evidence>
<evidence type="ECO:0000256" key="8">
    <source>
        <dbReference type="ARBA" id="ARBA00022989"/>
    </source>
</evidence>
<keyword evidence="13" id="KW-0969">Cilium</keyword>
<proteinExistence type="inferred from homology"/>
<keyword evidence="3 12" id="KW-0813">Transport</keyword>
<dbReference type="GO" id="GO:0009306">
    <property type="term" value="P:protein secretion"/>
    <property type="evidence" value="ECO:0007669"/>
    <property type="project" value="UniProtKB-UniRule"/>
</dbReference>
<evidence type="ECO:0000256" key="12">
    <source>
        <dbReference type="RuleBase" id="RU362069"/>
    </source>
</evidence>
<organism evidence="13 14">
    <name type="scientific">Abyssobacteria bacterium (strain SURF_5)</name>
    <dbReference type="NCBI Taxonomy" id="2093360"/>
    <lineage>
        <taxon>Bacteria</taxon>
        <taxon>Pseudomonadati</taxon>
        <taxon>Candidatus Hydrogenedentota</taxon>
        <taxon>Candidatus Abyssobacteria</taxon>
    </lineage>
</organism>
<gene>
    <name evidence="12 13" type="primary">fliP</name>
    <name evidence="13" type="ORF">C4520_20650</name>
</gene>
<protein>
    <recommendedName>
        <fullName evidence="2 12">Flagellar biosynthetic protein FliP</fullName>
    </recommendedName>
</protein>
<evidence type="ECO:0000256" key="5">
    <source>
        <dbReference type="ARBA" id="ARBA00022692"/>
    </source>
</evidence>
<evidence type="ECO:0000256" key="1">
    <source>
        <dbReference type="ARBA" id="ARBA00006257"/>
    </source>
</evidence>
<dbReference type="PROSITE" id="PS01060">
    <property type="entry name" value="FLIP_1"/>
    <property type="match status" value="1"/>
</dbReference>